<feature type="region of interest" description="Disordered" evidence="1">
    <location>
        <begin position="556"/>
        <end position="618"/>
    </location>
</feature>
<dbReference type="InterPro" id="IPR013103">
    <property type="entry name" value="RVT_2"/>
</dbReference>
<comment type="caution">
    <text evidence="3">The sequence shown here is derived from an EMBL/GenBank/DDBJ whole genome shotgun (WGS) entry which is preliminary data.</text>
</comment>
<proteinExistence type="predicted"/>
<feature type="domain" description="Reverse transcriptase Ty1/copia-type" evidence="2">
    <location>
        <begin position="128"/>
        <end position="348"/>
    </location>
</feature>
<reference evidence="3" key="1">
    <citation type="submission" date="2021-02" db="EMBL/GenBank/DDBJ databases">
        <authorList>
            <person name="Dougan E. K."/>
            <person name="Rhodes N."/>
            <person name="Thang M."/>
            <person name="Chan C."/>
        </authorList>
    </citation>
    <scope>NUCLEOTIDE SEQUENCE</scope>
</reference>
<accession>A0A812Y631</accession>
<evidence type="ECO:0000313" key="3">
    <source>
        <dbReference type="EMBL" id="CAE7773878.1"/>
    </source>
</evidence>
<organism evidence="3 4">
    <name type="scientific">Symbiodinium pilosum</name>
    <name type="common">Dinoflagellate</name>
    <dbReference type="NCBI Taxonomy" id="2952"/>
    <lineage>
        <taxon>Eukaryota</taxon>
        <taxon>Sar</taxon>
        <taxon>Alveolata</taxon>
        <taxon>Dinophyceae</taxon>
        <taxon>Suessiales</taxon>
        <taxon>Symbiodiniaceae</taxon>
        <taxon>Symbiodinium</taxon>
    </lineage>
</organism>
<evidence type="ECO:0000256" key="1">
    <source>
        <dbReference type="SAM" id="MobiDB-lite"/>
    </source>
</evidence>
<name>A0A812Y631_SYMPI</name>
<protein>
    <submittedName>
        <fullName evidence="3">RE2 protein</fullName>
    </submittedName>
</protein>
<gene>
    <name evidence="3" type="primary">RE2</name>
    <name evidence="3" type="ORF">SPIL2461_LOCUS22860</name>
</gene>
<dbReference type="Proteomes" id="UP000649617">
    <property type="component" value="Unassembled WGS sequence"/>
</dbReference>
<dbReference type="AlphaFoldDB" id="A0A812Y631"/>
<dbReference type="OrthoDB" id="441504at2759"/>
<evidence type="ECO:0000313" key="4">
    <source>
        <dbReference type="Proteomes" id="UP000649617"/>
    </source>
</evidence>
<keyword evidence="4" id="KW-1185">Reference proteome</keyword>
<evidence type="ECO:0000259" key="2">
    <source>
        <dbReference type="Pfam" id="PF07727"/>
    </source>
</evidence>
<dbReference type="Pfam" id="PF07727">
    <property type="entry name" value="RVT_2"/>
    <property type="match status" value="1"/>
</dbReference>
<dbReference type="EMBL" id="CAJNIZ010047700">
    <property type="protein sequence ID" value="CAE7773878.1"/>
    <property type="molecule type" value="Genomic_DNA"/>
</dbReference>
<sequence>MGQAAGPPAARRGVPPEARLVEVEAESQPLPTEGPAVAKEGEHLLAVTGACGGGVLGTAQHQEKKKFEQFIRDPSQFFIKSLKRKTVEVSERRMTPQERENFRGAKSVEVHKFIAAKAMEALPPELKPDRSQALRTRWILTYKQHDGLKPKARAVLLGFQDPEYANRPTFAPTMTRSSRQLLLQHCAWQKMTCWKGDVSGAFLQGREYQRNLTCLPVPELCEGMGLPPGSVCRLKKACYGLVEAPIEWFETLSSFLSSIGYRQLRSDPCTWIYTEGSKVISLISGHVDDFLFTGREDCATWNRLKEQIQKQFEWQEWEKDDFTQCGVRVQRQPDGGFHLDQRHYVEAIPAISISRERRRQKHEATSDQEKSQLRALLGALSWHVGQVGFKYSAHVGLSLSEVTHSTVESLEQANKLLQAVRIDSKVPLRIHAFPDTTKLSMVSWVDASSQNRPDGSSTAGIVIGLTPSEIQEGAVTSVSPMFWRSGKIERVCRSPGAAEARAAIDAEDNLFLLRYAWAEFCGHQADLWDPEGQVNRFLAMGQQWRIVDDPDMFSGRKRKEKGLSPLQNSTGIDCKVPERPPYTQEGMQDCSKDNQVGQELHSPYVRAASHSGPEIPYR</sequence>